<dbReference type="Pfam" id="PF01208">
    <property type="entry name" value="URO-D"/>
    <property type="match status" value="1"/>
</dbReference>
<name>A0A147JWC1_HADYE</name>
<gene>
    <name evidence="2" type="ORF">APZ16_02205</name>
</gene>
<evidence type="ECO:0000259" key="1">
    <source>
        <dbReference type="Pfam" id="PF01208"/>
    </source>
</evidence>
<organism evidence="2 3">
    <name type="scientific">Hadarchaeum yellowstonense</name>
    <dbReference type="NCBI Taxonomy" id="1776334"/>
    <lineage>
        <taxon>Archaea</taxon>
        <taxon>Methanobacteriati</taxon>
        <taxon>Candidatus Hadarchaeota</taxon>
        <taxon>Candidatus Hadarchaeia</taxon>
        <taxon>Candidatus Hadarchaeales</taxon>
        <taxon>Candidatus Hadarchaeaceae</taxon>
        <taxon>Candidatus Hadarchaeum</taxon>
    </lineage>
</organism>
<dbReference type="STRING" id="1776334.APZ16_02205"/>
<dbReference type="PANTHER" id="PTHR47099">
    <property type="entry name" value="METHYLCOBAMIDE:COM METHYLTRANSFERASE MTBA"/>
    <property type="match status" value="1"/>
</dbReference>
<proteinExistence type="predicted"/>
<dbReference type="GO" id="GO:0004853">
    <property type="term" value="F:uroporphyrinogen decarboxylase activity"/>
    <property type="evidence" value="ECO:0007669"/>
    <property type="project" value="InterPro"/>
</dbReference>
<protein>
    <recommendedName>
        <fullName evidence="1">Uroporphyrinogen decarboxylase (URO-D) domain-containing protein</fullName>
    </recommendedName>
</protein>
<dbReference type="Gene3D" id="3.20.20.210">
    <property type="match status" value="1"/>
</dbReference>
<dbReference type="SUPFAM" id="SSF51726">
    <property type="entry name" value="UROD/MetE-like"/>
    <property type="match status" value="1"/>
</dbReference>
<comment type="caution">
    <text evidence="2">The sequence shown here is derived from an EMBL/GenBank/DDBJ whole genome shotgun (WGS) entry which is preliminary data.</text>
</comment>
<dbReference type="AlphaFoldDB" id="A0A147JWC1"/>
<dbReference type="GO" id="GO:0006779">
    <property type="term" value="P:porphyrin-containing compound biosynthetic process"/>
    <property type="evidence" value="ECO:0007669"/>
    <property type="project" value="InterPro"/>
</dbReference>
<dbReference type="EMBL" id="LQMQ01000034">
    <property type="protein sequence ID" value="KUO40826.1"/>
    <property type="molecule type" value="Genomic_DNA"/>
</dbReference>
<dbReference type="InterPro" id="IPR000257">
    <property type="entry name" value="Uroporphyrinogen_deCOase"/>
</dbReference>
<evidence type="ECO:0000313" key="2">
    <source>
        <dbReference type="EMBL" id="KUO40826.1"/>
    </source>
</evidence>
<dbReference type="InterPro" id="IPR038071">
    <property type="entry name" value="UROD/MetE-like_sf"/>
</dbReference>
<feature type="domain" description="Uroporphyrinogen decarboxylase (URO-D)" evidence="1">
    <location>
        <begin position="16"/>
        <end position="362"/>
    </location>
</feature>
<reference evidence="2 3" key="1">
    <citation type="journal article" date="2016" name="Nat. Microbiol.">
        <title>Genomic inference of the metabolism of cosmopolitan subsurface Archaea, Hadesarchaea.</title>
        <authorList>
            <person name="Baker B.J."/>
            <person name="Saw J.H."/>
            <person name="Lind A.E."/>
            <person name="Lazar C.S."/>
            <person name="Hinrichs K.-U."/>
            <person name="Teske A.P."/>
            <person name="Ettema T.J."/>
        </authorList>
    </citation>
    <scope>NUCLEOTIDE SEQUENCE [LARGE SCALE GENOMIC DNA]</scope>
</reference>
<accession>A0A147JWC1</accession>
<dbReference type="PANTHER" id="PTHR47099:SF1">
    <property type="entry name" value="METHYLCOBAMIDE:COM METHYLTRANSFERASE MTBA"/>
    <property type="match status" value="1"/>
</dbReference>
<sequence>MKFIVDPDPKWVEHATKRFAAPFVGRPYDRIDVDPILLSEAGYLAGFSAKEWYLNPKKGIASVIAAHEAFDLIPVAHWWPTIHVWEQELGNKLEWRENQPPHIKENAIKTPEDIDKLEVVSEEEIKKGPTYTSFVEAFDYVRDNYPNWFVPLYFAFHPEANASQLIGLEKFLVMTIRNPPLCHKLIQKFMETSLNGCRALVERYGSAMIVTGSTVAGSDLLGPKQVKEFGVRYVSELVKKALKIGAGPQIWYHHCGNHARDWELWKDTIFTPFTVMQIGYEGRKPFPLEKLKQLYGRRATLMGNVDTMVAYSGSPTQVYEMAKEQILAAKDSPYGFISGLACECPHGSPPANIHALVRAARDFGKYEGD</sequence>
<dbReference type="Proteomes" id="UP000074294">
    <property type="component" value="Unassembled WGS sequence"/>
</dbReference>
<evidence type="ECO:0000313" key="3">
    <source>
        <dbReference type="Proteomes" id="UP000074294"/>
    </source>
</evidence>
<dbReference type="InterPro" id="IPR052024">
    <property type="entry name" value="Methanogen_methyltrans"/>
</dbReference>